<accession>A0A8T0G7W6</accession>
<keyword evidence="2" id="KW-1185">Reference proteome</keyword>
<comment type="caution">
    <text evidence="1">The sequence shown here is derived from an EMBL/GenBank/DDBJ whole genome shotgun (WGS) entry which is preliminary data.</text>
</comment>
<protein>
    <submittedName>
        <fullName evidence="1">Uncharacterized protein</fullName>
    </submittedName>
</protein>
<organism evidence="1 2">
    <name type="scientific">Ceratodon purpureus</name>
    <name type="common">Fire moss</name>
    <name type="synonym">Dicranum purpureum</name>
    <dbReference type="NCBI Taxonomy" id="3225"/>
    <lineage>
        <taxon>Eukaryota</taxon>
        <taxon>Viridiplantae</taxon>
        <taxon>Streptophyta</taxon>
        <taxon>Embryophyta</taxon>
        <taxon>Bryophyta</taxon>
        <taxon>Bryophytina</taxon>
        <taxon>Bryopsida</taxon>
        <taxon>Dicranidae</taxon>
        <taxon>Pseudoditrichales</taxon>
        <taxon>Ditrichaceae</taxon>
        <taxon>Ceratodon</taxon>
    </lineage>
</organism>
<evidence type="ECO:0000313" key="1">
    <source>
        <dbReference type="EMBL" id="KAG0554557.1"/>
    </source>
</evidence>
<reference evidence="1" key="1">
    <citation type="submission" date="2020-06" db="EMBL/GenBank/DDBJ databases">
        <title>WGS assembly of Ceratodon purpureus strain R40.</title>
        <authorList>
            <person name="Carey S.B."/>
            <person name="Jenkins J."/>
            <person name="Shu S."/>
            <person name="Lovell J.T."/>
            <person name="Sreedasyam A."/>
            <person name="Maumus F."/>
            <person name="Tiley G.P."/>
            <person name="Fernandez-Pozo N."/>
            <person name="Barry K."/>
            <person name="Chen C."/>
            <person name="Wang M."/>
            <person name="Lipzen A."/>
            <person name="Daum C."/>
            <person name="Saski C.A."/>
            <person name="Payton A.C."/>
            <person name="Mcbreen J.C."/>
            <person name="Conrad R.E."/>
            <person name="Kollar L.M."/>
            <person name="Olsson S."/>
            <person name="Huttunen S."/>
            <person name="Landis J.B."/>
            <person name="Wickett N.J."/>
            <person name="Johnson M.G."/>
            <person name="Rensing S.A."/>
            <person name="Grimwood J."/>
            <person name="Schmutz J."/>
            <person name="Mcdaniel S.F."/>
        </authorList>
    </citation>
    <scope>NUCLEOTIDE SEQUENCE</scope>
    <source>
        <strain evidence="1">R40</strain>
    </source>
</reference>
<dbReference type="AlphaFoldDB" id="A0A8T0G7W6"/>
<dbReference type="EMBL" id="CM026433">
    <property type="protein sequence ID" value="KAG0554557.1"/>
    <property type="molecule type" value="Genomic_DNA"/>
</dbReference>
<gene>
    <name evidence="1" type="ORF">KC19_12G100100</name>
</gene>
<evidence type="ECO:0000313" key="2">
    <source>
        <dbReference type="Proteomes" id="UP000822688"/>
    </source>
</evidence>
<name>A0A8T0G7W6_CERPU</name>
<dbReference type="Proteomes" id="UP000822688">
    <property type="component" value="Chromosome 12"/>
</dbReference>
<sequence>MAMATFVASGTYLHSVYLPPQAAHLSCQKVSVTCTSACIGYCNRTIPWSRRRTREIRLRSSRDASKSSRRRNCWETRANGEIIEGDVVEYPLPEKVRQGGLYGDRSYGLGAVHELVSDNSSSSLVCHIEPLVMNDPPRATWIADERQDMVVVPLSQVRRLEAWLSMRMVDDRISNPHGEHAEHLWLVEEPLSERSGSPMYDEAPSNLG</sequence>
<proteinExistence type="predicted"/>